<dbReference type="InterPro" id="IPR009056">
    <property type="entry name" value="Cyt_c-like_dom"/>
</dbReference>
<evidence type="ECO:0000256" key="1">
    <source>
        <dbReference type="ARBA" id="ARBA00022617"/>
    </source>
</evidence>
<dbReference type="InterPro" id="IPR029062">
    <property type="entry name" value="Class_I_gatase-like"/>
</dbReference>
<evidence type="ECO:0000313" key="7">
    <source>
        <dbReference type="Proteomes" id="UP000321083"/>
    </source>
</evidence>
<dbReference type="InterPro" id="IPR036909">
    <property type="entry name" value="Cyt_c-like_dom_sf"/>
</dbReference>
<dbReference type="Gene3D" id="3.40.50.880">
    <property type="match status" value="1"/>
</dbReference>
<dbReference type="GO" id="GO:0046872">
    <property type="term" value="F:metal ion binding"/>
    <property type="evidence" value="ECO:0007669"/>
    <property type="project" value="UniProtKB-KW"/>
</dbReference>
<protein>
    <recommendedName>
        <fullName evidence="5">Cytochrome c domain-containing protein</fullName>
    </recommendedName>
</protein>
<dbReference type="InterPro" id="IPR013427">
    <property type="entry name" value="Haem-bd_dom_put"/>
</dbReference>
<dbReference type="InterPro" id="IPR011042">
    <property type="entry name" value="6-blade_b-propeller_TolB-like"/>
</dbReference>
<dbReference type="PANTHER" id="PTHR33546:SF1">
    <property type="entry name" value="LARGE, MULTIFUNCTIONAL SECRETED PROTEIN"/>
    <property type="match status" value="1"/>
</dbReference>
<dbReference type="Pfam" id="PF06283">
    <property type="entry name" value="ThuA"/>
    <property type="match status" value="1"/>
</dbReference>
<dbReference type="PROSITE" id="PS51007">
    <property type="entry name" value="CYTC"/>
    <property type="match status" value="1"/>
</dbReference>
<accession>A0A5C6M624</accession>
<evidence type="ECO:0000256" key="3">
    <source>
        <dbReference type="ARBA" id="ARBA00023004"/>
    </source>
</evidence>
<dbReference type="SUPFAM" id="SSF52317">
    <property type="entry name" value="Class I glutamine amidotransferase-like"/>
    <property type="match status" value="1"/>
</dbReference>
<dbReference type="SUPFAM" id="SSF46626">
    <property type="entry name" value="Cytochrome c"/>
    <property type="match status" value="1"/>
</dbReference>
<proteinExistence type="predicted"/>
<gene>
    <name evidence="6" type="ORF">E3A20_12090</name>
</gene>
<dbReference type="Gene3D" id="2.120.10.30">
    <property type="entry name" value="TolB, C-terminal domain"/>
    <property type="match status" value="1"/>
</dbReference>
<name>A0A5C6M624_9PLAN</name>
<dbReference type="Gene3D" id="1.10.760.10">
    <property type="entry name" value="Cytochrome c-like domain"/>
    <property type="match status" value="1"/>
</dbReference>
<comment type="caution">
    <text evidence="6">The sequence shown here is derived from an EMBL/GenBank/DDBJ whole genome shotgun (WGS) entry which is preliminary data.</text>
</comment>
<keyword evidence="3 4" id="KW-0408">Iron</keyword>
<reference evidence="6 7" key="2">
    <citation type="submission" date="2019-08" db="EMBL/GenBank/DDBJ databases">
        <authorList>
            <person name="Henke P."/>
        </authorList>
    </citation>
    <scope>NUCLEOTIDE SEQUENCE [LARGE SCALE GENOMIC DNA]</scope>
    <source>
        <strain evidence="6">Phe10_nw2017</strain>
    </source>
</reference>
<evidence type="ECO:0000259" key="5">
    <source>
        <dbReference type="PROSITE" id="PS51007"/>
    </source>
</evidence>
<dbReference type="AlphaFoldDB" id="A0A5C6M624"/>
<dbReference type="GO" id="GO:0020037">
    <property type="term" value="F:heme binding"/>
    <property type="evidence" value="ECO:0007669"/>
    <property type="project" value="InterPro"/>
</dbReference>
<dbReference type="GO" id="GO:0009055">
    <property type="term" value="F:electron transfer activity"/>
    <property type="evidence" value="ECO:0007669"/>
    <property type="project" value="InterPro"/>
</dbReference>
<dbReference type="InterPro" id="IPR029010">
    <property type="entry name" value="ThuA-like"/>
</dbReference>
<keyword evidence="7" id="KW-1185">Reference proteome</keyword>
<reference evidence="6 7" key="1">
    <citation type="submission" date="2019-08" db="EMBL/GenBank/DDBJ databases">
        <title>100 year-old enigma solved: identification of Planctomyces bekefii, the type genus and species of the phylum Planctomycetes.</title>
        <authorList>
            <person name="Svetlana D.N."/>
            <person name="Overmann J."/>
        </authorList>
    </citation>
    <scope>NUCLEOTIDE SEQUENCE [LARGE SCALE GENOMIC DNA]</scope>
    <source>
        <strain evidence="6">Phe10_nw2017</strain>
    </source>
</reference>
<dbReference type="NCBIfam" id="TIGR02603">
    <property type="entry name" value="CxxCH_TIGR02603"/>
    <property type="match status" value="1"/>
</dbReference>
<evidence type="ECO:0000256" key="2">
    <source>
        <dbReference type="ARBA" id="ARBA00022723"/>
    </source>
</evidence>
<evidence type="ECO:0000256" key="4">
    <source>
        <dbReference type="PROSITE-ProRule" id="PRU00433"/>
    </source>
</evidence>
<dbReference type="PANTHER" id="PTHR33546">
    <property type="entry name" value="LARGE, MULTIFUNCTIONAL SECRETED PROTEIN-RELATED"/>
    <property type="match status" value="1"/>
</dbReference>
<feature type="non-terminal residue" evidence="6">
    <location>
        <position position="1"/>
    </location>
</feature>
<keyword evidence="2 4" id="KW-0479">Metal-binding</keyword>
<dbReference type="SUPFAM" id="SSF63829">
    <property type="entry name" value="Calcium-dependent phosphotriesterase"/>
    <property type="match status" value="1"/>
</dbReference>
<organism evidence="6 7">
    <name type="scientific">Planctomyces bekefii</name>
    <dbReference type="NCBI Taxonomy" id="1653850"/>
    <lineage>
        <taxon>Bacteria</taxon>
        <taxon>Pseudomonadati</taxon>
        <taxon>Planctomycetota</taxon>
        <taxon>Planctomycetia</taxon>
        <taxon>Planctomycetales</taxon>
        <taxon>Planctomycetaceae</taxon>
        <taxon>Planctomyces</taxon>
    </lineage>
</organism>
<keyword evidence="1 4" id="KW-0349">Heme</keyword>
<evidence type="ECO:0000313" key="6">
    <source>
        <dbReference type="EMBL" id="TWW09663.1"/>
    </source>
</evidence>
<dbReference type="EMBL" id="SRHE01000212">
    <property type="protein sequence ID" value="TWW09663.1"/>
    <property type="molecule type" value="Genomic_DNA"/>
</dbReference>
<dbReference type="Proteomes" id="UP000321083">
    <property type="component" value="Unassembled WGS sequence"/>
</dbReference>
<sequence>ANAWLIDESGKAAYDINSVRGTVQRVSPDFSRRETICTGIRFPIAFAFNTRGDLFCTDQEGATWLSNGNPLDELLHIRLDAAAGRVNPTGRQHFGFPPRHPRHNPGVIDEPSTFDFGPQHQSTCGMVFNEPVHGGRVFGPAAWRGQALVAGESRGKIWRTQLVATDSGYVAAATLIACLQMLTVDVCVSPAGDLLVACHSGPPDWGTGPTGPGRLFRIRYADSGLPQPTLAWSEGPREFRIAFDRPVDPGLLSGLAERVRVEYGEHVRAGDRFETLVPPYAVVRAQQLRPRFRLPVGSAALSADRRTVLLNTERLPQRATYAVTLPWSAAGVSGAVAGALPAQHPQVDVELQPHGLQVLTEHSAGSDAASRWLPHVDLSVSQQLTAGSHSHDSLWSELSTGAGMRLRTKLDLRSMLRPAVQPGTTLDYEWPAETAVVTFRANRPLQLTAGVAGRLLEVQGLHAGEHWVSVFTAPADVSELIDLQIDLAAGSGVPQLTAVWHTNEDSRARPFPLRRFVLPWVSEGTVAGAIDGLATAVPELQGGSWGRGRRVFHSDAAGCYRCHAMQGRGAAIGPDLGNLIHRDYASVLRDLQNPGFAINPDYVGQTVVLKDGRVLTGVLQTRGDRMLLGDAQGRQTELRSDEIEQMQPATTSVMPQGIVEKLSAEDLRDLLTYLMTPAPRMPLDSPLPAPPLRTQSEVAAVLAGSRGVDELRPLRPLQIVLVDGVKDHGPGEHDYPAWRTAWQELLSSAEAVNVRVVREFPDDELLATADILVFFQKGSFEDPRPDRMDAFLQRGGGAVYIHWAVNGNDKVRDFAKRIGIASWGGRIAFRHGPLTLDIHNQDHPIVRNYQRLQLYDESYWKLTGDPGDVTLLATSVEDGMATPQMWVRDHQPGRVFVSIPGHYSWTFDDPLFRVLLLRGIAWTANEPVDRFNELVFPAARMSR</sequence>
<feature type="domain" description="Cytochrome c" evidence="5">
    <location>
        <begin position="543"/>
        <end position="678"/>
    </location>
</feature>